<name>A0A5C0VL55_9SPHI</name>
<dbReference type="NCBIfam" id="TIGR00252">
    <property type="entry name" value="YraN family protein"/>
    <property type="match status" value="1"/>
</dbReference>
<dbReference type="NCBIfam" id="NF009150">
    <property type="entry name" value="PRK12497.1-3"/>
    <property type="match status" value="1"/>
</dbReference>
<evidence type="ECO:0000313" key="4">
    <source>
        <dbReference type="Proteomes" id="UP000323653"/>
    </source>
</evidence>
<protein>
    <recommendedName>
        <fullName evidence="2">UPF0102 protein FYC62_15375</fullName>
    </recommendedName>
</protein>
<dbReference type="PANTHER" id="PTHR34039">
    <property type="entry name" value="UPF0102 PROTEIN YRAN"/>
    <property type="match status" value="1"/>
</dbReference>
<reference evidence="3 4" key="1">
    <citation type="submission" date="2019-08" db="EMBL/GenBank/DDBJ databases">
        <title>Pedobacter sp. nov., isolated from Han river, South Korea.</title>
        <authorList>
            <person name="Lee D.-H."/>
            <person name="Kim Y.-S."/>
            <person name="Hwang E.-M."/>
            <person name="Le Tran T.C."/>
            <person name="Cha C.-J."/>
        </authorList>
    </citation>
    <scope>NUCLEOTIDE SEQUENCE [LARGE SCALE GENOMIC DNA]</scope>
    <source>
        <strain evidence="3 4">CJ43</strain>
    </source>
</reference>
<dbReference type="PANTHER" id="PTHR34039:SF1">
    <property type="entry name" value="UPF0102 PROTEIN YRAN"/>
    <property type="match status" value="1"/>
</dbReference>
<dbReference type="Gene3D" id="3.40.1350.10">
    <property type="match status" value="1"/>
</dbReference>
<dbReference type="SUPFAM" id="SSF52980">
    <property type="entry name" value="Restriction endonuclease-like"/>
    <property type="match status" value="1"/>
</dbReference>
<organism evidence="3 4">
    <name type="scientific">Pedobacter aquae</name>
    <dbReference type="NCBI Taxonomy" id="2605747"/>
    <lineage>
        <taxon>Bacteria</taxon>
        <taxon>Pseudomonadati</taxon>
        <taxon>Bacteroidota</taxon>
        <taxon>Sphingobacteriia</taxon>
        <taxon>Sphingobacteriales</taxon>
        <taxon>Sphingobacteriaceae</taxon>
        <taxon>Pedobacter</taxon>
    </lineage>
</organism>
<proteinExistence type="inferred from homology"/>
<dbReference type="Pfam" id="PF02021">
    <property type="entry name" value="UPF0102"/>
    <property type="match status" value="1"/>
</dbReference>
<dbReference type="InterPro" id="IPR011335">
    <property type="entry name" value="Restrct_endonuc-II-like"/>
</dbReference>
<dbReference type="AlphaFoldDB" id="A0A5C0VL55"/>
<dbReference type="InterPro" id="IPR011856">
    <property type="entry name" value="tRNA_endonuc-like_dom_sf"/>
</dbReference>
<evidence type="ECO:0000313" key="3">
    <source>
        <dbReference type="EMBL" id="QEK52897.1"/>
    </source>
</evidence>
<dbReference type="EMBL" id="CP043329">
    <property type="protein sequence ID" value="QEK52897.1"/>
    <property type="molecule type" value="Genomic_DNA"/>
</dbReference>
<accession>A0A5C0VL55</accession>
<dbReference type="KEGG" id="pej:FYC62_15375"/>
<dbReference type="Proteomes" id="UP000323653">
    <property type="component" value="Chromosome"/>
</dbReference>
<comment type="similarity">
    <text evidence="1 2">Belongs to the UPF0102 family.</text>
</comment>
<gene>
    <name evidence="3" type="ORF">FYC62_15375</name>
</gene>
<dbReference type="CDD" id="cd20736">
    <property type="entry name" value="PoNe_Nuclease"/>
    <property type="match status" value="1"/>
</dbReference>
<evidence type="ECO:0000256" key="2">
    <source>
        <dbReference type="HAMAP-Rule" id="MF_00048"/>
    </source>
</evidence>
<dbReference type="InterPro" id="IPR003509">
    <property type="entry name" value="UPF0102_YraN-like"/>
</dbReference>
<evidence type="ECO:0000256" key="1">
    <source>
        <dbReference type="ARBA" id="ARBA00006738"/>
    </source>
</evidence>
<dbReference type="GO" id="GO:0003676">
    <property type="term" value="F:nucleic acid binding"/>
    <property type="evidence" value="ECO:0007669"/>
    <property type="project" value="InterPro"/>
</dbReference>
<dbReference type="RefSeq" id="WP_149075579.1">
    <property type="nucleotide sequence ID" value="NZ_CP043329.1"/>
</dbReference>
<dbReference type="HAMAP" id="MF_00048">
    <property type="entry name" value="UPF0102"/>
    <property type="match status" value="1"/>
</dbReference>
<sequence length="122" mass="14321">MAQHNTLGKNGEQIAKDFLEQQGFEILDENWCFGKAEVDLIAFKHKTIIFIEVKTRTGSAFGQPEDFVDVKKQRLLTDAAEEYVYLMNHQGEIRFDIISILFDKNLEKYTLKHIEDAFWNYE</sequence>
<keyword evidence="4" id="KW-1185">Reference proteome</keyword>